<dbReference type="SUPFAM" id="SSF51395">
    <property type="entry name" value="FMN-linked oxidoreductases"/>
    <property type="match status" value="1"/>
</dbReference>
<evidence type="ECO:0000256" key="2">
    <source>
        <dbReference type="ARBA" id="ARBA00022555"/>
    </source>
</evidence>
<name>A0A0G4HGP3_9ALVE</name>
<feature type="region of interest" description="Disordered" evidence="9">
    <location>
        <begin position="383"/>
        <end position="410"/>
    </location>
</feature>
<dbReference type="PhylomeDB" id="A0A0G4HGP3"/>
<evidence type="ECO:0000256" key="4">
    <source>
        <dbReference type="ARBA" id="ARBA00022643"/>
    </source>
</evidence>
<dbReference type="GO" id="GO:0050660">
    <property type="term" value="F:flavin adenine dinucleotide binding"/>
    <property type="evidence" value="ECO:0007669"/>
    <property type="project" value="InterPro"/>
</dbReference>
<dbReference type="Gene3D" id="1.20.120.1460">
    <property type="match status" value="1"/>
</dbReference>
<keyword evidence="8" id="KW-0560">Oxidoreductase</keyword>
<evidence type="ECO:0000259" key="10">
    <source>
        <dbReference type="Pfam" id="PF01207"/>
    </source>
</evidence>
<keyword evidence="6" id="KW-0521">NADP</keyword>
<evidence type="ECO:0000256" key="8">
    <source>
        <dbReference type="ARBA" id="ARBA00023002"/>
    </source>
</evidence>
<reference evidence="11" key="1">
    <citation type="submission" date="2014-11" db="EMBL/GenBank/DDBJ databases">
        <authorList>
            <person name="Otto D Thomas"/>
            <person name="Naeem Raeece"/>
        </authorList>
    </citation>
    <scope>NUCLEOTIDE SEQUENCE</scope>
</reference>
<dbReference type="PANTHER" id="PTHR42907">
    <property type="entry name" value="FMN-LINKED OXIDOREDUCTASES SUPERFAMILY PROTEIN"/>
    <property type="match status" value="1"/>
</dbReference>
<dbReference type="Pfam" id="PF01207">
    <property type="entry name" value="Dus"/>
    <property type="match status" value="1"/>
</dbReference>
<dbReference type="AlphaFoldDB" id="A0A0G4HGP3"/>
<dbReference type="InterPro" id="IPR004653">
    <property type="entry name" value="DusA"/>
</dbReference>
<keyword evidence="4" id="KW-0288">FMN</keyword>
<dbReference type="VEuPathDB" id="CryptoDB:Cvel_6774"/>
<dbReference type="GO" id="GO:0017150">
    <property type="term" value="F:tRNA dihydrouridine synthase activity"/>
    <property type="evidence" value="ECO:0007669"/>
    <property type="project" value="InterPro"/>
</dbReference>
<evidence type="ECO:0000256" key="9">
    <source>
        <dbReference type="SAM" id="MobiDB-lite"/>
    </source>
</evidence>
<dbReference type="GO" id="GO:0000049">
    <property type="term" value="F:tRNA binding"/>
    <property type="evidence" value="ECO:0007669"/>
    <property type="project" value="UniProtKB-KW"/>
</dbReference>
<keyword evidence="2" id="KW-0820">tRNA-binding</keyword>
<dbReference type="PANTHER" id="PTHR42907:SF1">
    <property type="entry name" value="FMN-LINKED OXIDOREDUCTASES SUPERFAMILY PROTEIN"/>
    <property type="match status" value="1"/>
</dbReference>
<dbReference type="PROSITE" id="PS01136">
    <property type="entry name" value="UPF0034"/>
    <property type="match status" value="1"/>
</dbReference>
<protein>
    <recommendedName>
        <fullName evidence="10">DUS-like FMN-binding domain-containing protein</fullName>
    </recommendedName>
</protein>
<evidence type="ECO:0000256" key="5">
    <source>
        <dbReference type="ARBA" id="ARBA00022694"/>
    </source>
</evidence>
<comment type="cofactor">
    <cofactor evidence="1">
        <name>FMN</name>
        <dbReference type="ChEBI" id="CHEBI:58210"/>
    </cofactor>
</comment>
<dbReference type="InterPro" id="IPR018517">
    <property type="entry name" value="tRNA_hU_synthase_CS"/>
</dbReference>
<dbReference type="InterPro" id="IPR035587">
    <property type="entry name" value="DUS-like_FMN-bd"/>
</dbReference>
<dbReference type="InterPro" id="IPR013785">
    <property type="entry name" value="Aldolase_TIM"/>
</dbReference>
<proteinExistence type="predicted"/>
<evidence type="ECO:0000256" key="3">
    <source>
        <dbReference type="ARBA" id="ARBA00022630"/>
    </source>
</evidence>
<sequence>MDYTDRHFRAFFRLLSRRTTLYTEMIASPSLLHSSGIHAATEGGKREEILKLCDTGRFEFPDRLPEGSSRQGARKEGRTPFQKVDAVLRLSSEEETPVVLQLGGCDEESMAASALLARAYSYSALNLNCGCPSPTVSDSGGFGASLMQRPQLVASLCRALERGCGGTLPVTVKCRIAAGNSAETTEVHYEELCKFVKTVSSESSVTHFAVHARKAVLGGLSPAANRSIPPLRYDFVYRVKEKFPDLSFSINGGLNTLEDVKEHLSAGLDGTMVGRAVVADPLHFARIDREVFSEAGPADTTTRGDLLKRYGSYCDEEDRRQREEGTWRPGARAAMLKPTHHLFAGLPGSRRFKQIVTEKQSHHDLEVSDIFEEALSALPSLTVDAPCLPPDENSSEPRQLQHARSEEVAH</sequence>
<keyword evidence="7" id="KW-0694">RNA-binding</keyword>
<evidence type="ECO:0000256" key="7">
    <source>
        <dbReference type="ARBA" id="ARBA00022884"/>
    </source>
</evidence>
<accession>A0A0G4HGP3</accession>
<evidence type="ECO:0000256" key="6">
    <source>
        <dbReference type="ARBA" id="ARBA00022857"/>
    </source>
</evidence>
<feature type="domain" description="DUS-like FMN-binding" evidence="10">
    <location>
        <begin position="90"/>
        <end position="297"/>
    </location>
</feature>
<dbReference type="CDD" id="cd02801">
    <property type="entry name" value="DUS_like_FMN"/>
    <property type="match status" value="1"/>
</dbReference>
<evidence type="ECO:0000256" key="1">
    <source>
        <dbReference type="ARBA" id="ARBA00001917"/>
    </source>
</evidence>
<keyword evidence="3" id="KW-0285">Flavoprotein</keyword>
<dbReference type="Gene3D" id="3.20.20.70">
    <property type="entry name" value="Aldolase class I"/>
    <property type="match status" value="1"/>
</dbReference>
<keyword evidence="5" id="KW-0819">tRNA processing</keyword>
<evidence type="ECO:0000313" key="11">
    <source>
        <dbReference type="EMBL" id="CEM43249.1"/>
    </source>
</evidence>
<gene>
    <name evidence="11" type="ORF">Cvel_6774</name>
</gene>
<organism evidence="11">
    <name type="scientific">Chromera velia CCMP2878</name>
    <dbReference type="NCBI Taxonomy" id="1169474"/>
    <lineage>
        <taxon>Eukaryota</taxon>
        <taxon>Sar</taxon>
        <taxon>Alveolata</taxon>
        <taxon>Colpodellida</taxon>
        <taxon>Chromeraceae</taxon>
        <taxon>Chromera</taxon>
    </lineage>
</organism>
<dbReference type="EMBL" id="CDMZ01002641">
    <property type="protein sequence ID" value="CEM43249.1"/>
    <property type="molecule type" value="Genomic_DNA"/>
</dbReference>